<evidence type="ECO:0000313" key="3">
    <source>
        <dbReference type="Proteomes" id="UP000054010"/>
    </source>
</evidence>
<feature type="domain" description="BPL/LPL catalytic" evidence="1">
    <location>
        <begin position="30"/>
        <end position="245"/>
    </location>
</feature>
<proteinExistence type="predicted"/>
<dbReference type="SUPFAM" id="SSF55681">
    <property type="entry name" value="Class II aaRS and biotin synthetases"/>
    <property type="match status" value="1"/>
</dbReference>
<dbReference type="Gene3D" id="3.30.930.10">
    <property type="entry name" value="Bira Bifunctional Protein, Domain 2"/>
    <property type="match status" value="1"/>
</dbReference>
<keyword evidence="3" id="KW-1185">Reference proteome</keyword>
<dbReference type="GO" id="GO:0016874">
    <property type="term" value="F:ligase activity"/>
    <property type="evidence" value="ECO:0007669"/>
    <property type="project" value="UniProtKB-KW"/>
</dbReference>
<dbReference type="InterPro" id="IPR045864">
    <property type="entry name" value="aa-tRNA-synth_II/BPL/LPL"/>
</dbReference>
<dbReference type="EMBL" id="ADVR01000062">
    <property type="protein sequence ID" value="EFO80315.1"/>
    <property type="molecule type" value="Genomic_DNA"/>
</dbReference>
<dbReference type="AlphaFoldDB" id="E1IER6"/>
<organism evidence="2 3">
    <name type="scientific">Oscillochloris trichoides DG-6</name>
    <dbReference type="NCBI Taxonomy" id="765420"/>
    <lineage>
        <taxon>Bacteria</taxon>
        <taxon>Bacillati</taxon>
        <taxon>Chloroflexota</taxon>
        <taxon>Chloroflexia</taxon>
        <taxon>Chloroflexales</taxon>
        <taxon>Chloroflexineae</taxon>
        <taxon>Oscillochloridaceae</taxon>
        <taxon>Oscillochloris</taxon>
    </lineage>
</organism>
<reference evidence="2 3" key="1">
    <citation type="journal article" date="2011" name="J. Bacteriol.">
        <title>Draft genome sequence of the anoxygenic filamentous phototrophic bacterium Oscillochloris trichoides subsp. DG-6.</title>
        <authorList>
            <person name="Kuznetsov B.B."/>
            <person name="Ivanovsky R.N."/>
            <person name="Keppen O.I."/>
            <person name="Sukhacheva M.V."/>
            <person name="Bumazhkin B.K."/>
            <person name="Patutina E.O."/>
            <person name="Beletsky A.V."/>
            <person name="Mardanov A.V."/>
            <person name="Baslerov R.V."/>
            <person name="Panteleeva A.N."/>
            <person name="Kolganova T.V."/>
            <person name="Ravin N.V."/>
            <person name="Skryabin K.G."/>
        </authorList>
    </citation>
    <scope>NUCLEOTIDE SEQUENCE [LARGE SCALE GENOMIC DNA]</scope>
    <source>
        <strain evidence="2 3">DG-6</strain>
    </source>
</reference>
<dbReference type="InterPro" id="IPR004143">
    <property type="entry name" value="BPL_LPL_catalytic"/>
</dbReference>
<protein>
    <submittedName>
        <fullName evidence="2">Biotin/lipoate A/B protein ligase</fullName>
    </submittedName>
</protein>
<dbReference type="HOGENOM" id="CLU_1018786_0_0_0"/>
<evidence type="ECO:0000259" key="1">
    <source>
        <dbReference type="PROSITE" id="PS51733"/>
    </source>
</evidence>
<dbReference type="PANTHER" id="PTHR43679:SF2">
    <property type="entry name" value="OCTANOYL-[GCVH]:PROTEIN N-OCTANOYLTRANSFERASE"/>
    <property type="match status" value="1"/>
</dbReference>
<dbReference type="PROSITE" id="PS51733">
    <property type="entry name" value="BPL_LPL_CATALYTIC"/>
    <property type="match status" value="1"/>
</dbReference>
<sequence length="273" mass="29120">MQTWRLLPPTAGSAQAELAAAEALLVGLSEVRQPVVRWYQAPTPALVLGSGQALHEINPSACGAAGVGVHRRASGGSAVLFGPDLLMQDIALPAGHPLAIMDVSESYRWLGEAWVATLARLGVAANIVSISAAREDRQTLPILLRRVCFAGRSPYEVLSGERKVIGFSQIRRRQGILLQVGLYLRWSGAALAQLLALSPEEAADLVHQMHERVVGLDACLPQLPTPTAIMAAFAESLRDQQQINLEPSAWHPAEQAALTAALGRYAVVESPSP</sequence>
<dbReference type="eggNOG" id="COG0095">
    <property type="taxonomic scope" value="Bacteria"/>
</dbReference>
<gene>
    <name evidence="2" type="ORF">OSCT_1817</name>
</gene>
<evidence type="ECO:0000313" key="2">
    <source>
        <dbReference type="EMBL" id="EFO80315.1"/>
    </source>
</evidence>
<dbReference type="Pfam" id="PF21948">
    <property type="entry name" value="LplA-B_cat"/>
    <property type="match status" value="1"/>
</dbReference>
<keyword evidence="2" id="KW-0436">Ligase</keyword>
<dbReference type="STRING" id="765420.OSCT_1817"/>
<dbReference type="OrthoDB" id="9178967at2"/>
<dbReference type="Proteomes" id="UP000054010">
    <property type="component" value="Unassembled WGS sequence"/>
</dbReference>
<comment type="caution">
    <text evidence="2">The sequence shown here is derived from an EMBL/GenBank/DDBJ whole genome shotgun (WGS) entry which is preliminary data.</text>
</comment>
<accession>E1IER6</accession>
<name>E1IER6_9CHLR</name>
<dbReference type="InterPro" id="IPR050664">
    <property type="entry name" value="Octanoyltrans_LipM/LipL"/>
</dbReference>
<dbReference type="PANTHER" id="PTHR43679">
    <property type="entry name" value="OCTANOYLTRANSFERASE LIPM-RELATED"/>
    <property type="match status" value="1"/>
</dbReference>